<evidence type="ECO:0000313" key="2">
    <source>
        <dbReference type="EMBL" id="RNI08492.1"/>
    </source>
</evidence>
<dbReference type="SUPFAM" id="SSF143100">
    <property type="entry name" value="TTHA1013/TTHA0281-like"/>
    <property type="match status" value="1"/>
</dbReference>
<dbReference type="Proteomes" id="UP000267921">
    <property type="component" value="Unassembled WGS sequence"/>
</dbReference>
<dbReference type="STRING" id="2177.BHR79_03095"/>
<dbReference type="EMBL" id="CP017921">
    <property type="protein sequence ID" value="APH39865.1"/>
    <property type="molecule type" value="Genomic_DNA"/>
</dbReference>
<keyword evidence="3" id="KW-1185">Reference proteome</keyword>
<dbReference type="InterPro" id="IPR035069">
    <property type="entry name" value="TTHA1013/TTHA0281-like"/>
</dbReference>
<organism evidence="1 3">
    <name type="scientific">Methanohalophilus halophilus</name>
    <dbReference type="NCBI Taxonomy" id="2177"/>
    <lineage>
        <taxon>Archaea</taxon>
        <taxon>Methanobacteriati</taxon>
        <taxon>Methanobacteriota</taxon>
        <taxon>Stenosarchaea group</taxon>
        <taxon>Methanomicrobia</taxon>
        <taxon>Methanosarcinales</taxon>
        <taxon>Methanosarcinaceae</taxon>
        <taxon>Methanohalophilus</taxon>
    </lineage>
</organism>
<reference evidence="1 3" key="1">
    <citation type="submission" date="2016-10" db="EMBL/GenBank/DDBJ databases">
        <title>Methanohalophilus halophilus.</title>
        <authorList>
            <person name="L'haridon S."/>
        </authorList>
    </citation>
    <scope>NUCLEOTIDE SEQUENCE [LARGE SCALE GENOMIC DNA]</scope>
    <source>
        <strain evidence="1 3">Z-7982</strain>
    </source>
</reference>
<evidence type="ECO:0000313" key="4">
    <source>
        <dbReference type="Proteomes" id="UP000267921"/>
    </source>
</evidence>
<protein>
    <submittedName>
        <fullName evidence="1">HicB family protein</fullName>
    </submittedName>
    <submittedName>
        <fullName evidence="2">Type II toxin-antitoxin system HicB family antitoxin</fullName>
    </submittedName>
</protein>
<dbReference type="Proteomes" id="UP000186879">
    <property type="component" value="Chromosome"/>
</dbReference>
<evidence type="ECO:0000313" key="3">
    <source>
        <dbReference type="Proteomes" id="UP000186879"/>
    </source>
</evidence>
<reference evidence="2 4" key="2">
    <citation type="submission" date="2018-10" db="EMBL/GenBank/DDBJ databases">
        <title>Cultivation of a novel Methanohalophilus strain from Kebrit Deep of the Red Sea and a genomic comparison of members of the genus Methanohalophilus.</title>
        <authorList>
            <person name="Guan Y."/>
            <person name="Ngugi D.K."/>
            <person name="Stingl U."/>
        </authorList>
    </citation>
    <scope>NUCLEOTIDE SEQUENCE [LARGE SCALE GENOMIC DNA]</scope>
    <source>
        <strain evidence="2 4">DSM 3094</strain>
    </source>
</reference>
<dbReference type="AlphaFoldDB" id="A0A1L3Q4T9"/>
<evidence type="ECO:0000313" key="1">
    <source>
        <dbReference type="EMBL" id="APH39865.1"/>
    </source>
</evidence>
<dbReference type="KEGG" id="mhaz:BHR79_03095"/>
<dbReference type="OrthoDB" id="121930at2157"/>
<dbReference type="EMBL" id="RJJG01000005">
    <property type="protein sequence ID" value="RNI08492.1"/>
    <property type="molecule type" value="Genomic_DNA"/>
</dbReference>
<name>A0A1L3Q4T9_9EURY</name>
<accession>A0A1L3Q4T9</accession>
<dbReference type="InterPro" id="IPR049389">
    <property type="entry name" value="TTHA0281-like"/>
</dbReference>
<proteinExistence type="predicted"/>
<dbReference type="Gene3D" id="3.30.160.250">
    <property type="match status" value="1"/>
</dbReference>
<gene>
    <name evidence="1" type="ORF">BHR79_03095</name>
    <name evidence="2" type="ORF">EFE40_07775</name>
</gene>
<dbReference type="Pfam" id="PF21748">
    <property type="entry name" value="UPF0150"/>
    <property type="match status" value="1"/>
</dbReference>
<sequence>MLLEYIQTALARAKYDIIEDDEEPYYGEISELEGVWATGTSLEECRKNLEEIIGEWLILRLRRNLPIPPLGNFKNCDHR</sequence>